<accession>A0ACB8UT12</accession>
<evidence type="ECO:0000313" key="1">
    <source>
        <dbReference type="EMBL" id="KAI2384478.1"/>
    </source>
</evidence>
<proteinExistence type="predicted"/>
<reference evidence="1" key="1">
    <citation type="journal article" date="2022" name="bioRxiv">
        <title>Population genetic analysis of Ophidiomyces ophidiicola, the causative agent of snake fungal disease, indicates recent introductions to the USA.</title>
        <authorList>
            <person name="Ladner J.T."/>
            <person name="Palmer J.M."/>
            <person name="Ettinger C.L."/>
            <person name="Stajich J.E."/>
            <person name="Farrell T.M."/>
            <person name="Glorioso B.M."/>
            <person name="Lawson B."/>
            <person name="Price S.J."/>
            <person name="Stengle A.G."/>
            <person name="Grear D.A."/>
            <person name="Lorch J.M."/>
        </authorList>
    </citation>
    <scope>NUCLEOTIDE SEQUENCE</scope>
    <source>
        <strain evidence="1">NWHC 24266-5</strain>
    </source>
</reference>
<dbReference type="EMBL" id="JALBCA010000072">
    <property type="protein sequence ID" value="KAI2384478.1"/>
    <property type="molecule type" value="Genomic_DNA"/>
</dbReference>
<protein>
    <submittedName>
        <fullName evidence="1">Uncharacterized protein</fullName>
    </submittedName>
</protein>
<comment type="caution">
    <text evidence="1">The sequence shown here is derived from an EMBL/GenBank/DDBJ whole genome shotgun (WGS) entry which is preliminary data.</text>
</comment>
<sequence length="319" mass="34545">MGPVDLTPWHRNELRALTDVKQTFSSWNACMQKAYCKWPAIIGIVLGSLVVLGIAWCIIGRKRSDDGPPRSKYADPPAAYQPPPPASYGFQQPAPPVYNSPAPNYSSPVPQYAQFDTPSKPVNEDALPHMPSWQHASTRRVEDTSQDLEMKNLNPSNTGGQSLGIIGRSHSGYAEVPSQPSSPRFAPEPYRGAELPSNSVNNSSIGVARTHEYNDQAYRTQSPVHSSGGMYPDASRPYPRSTTGSPPPLAGQNSYAQNPYAPYSQHGQQQSGYAPYSAPTPSSPPPPFSSTYGDNPAGRNTPGLLQPGRKPVSNSWKDV</sequence>
<name>A0ACB8UT12_9EURO</name>
<organism evidence="1">
    <name type="scientific">Ophidiomyces ophidiicola</name>
    <dbReference type="NCBI Taxonomy" id="1387563"/>
    <lineage>
        <taxon>Eukaryota</taxon>
        <taxon>Fungi</taxon>
        <taxon>Dikarya</taxon>
        <taxon>Ascomycota</taxon>
        <taxon>Pezizomycotina</taxon>
        <taxon>Eurotiomycetes</taxon>
        <taxon>Eurotiomycetidae</taxon>
        <taxon>Onygenales</taxon>
        <taxon>Onygenaceae</taxon>
        <taxon>Ophidiomyces</taxon>
    </lineage>
</organism>
<gene>
    <name evidence="1" type="ORF">LOY88_004636</name>
</gene>